<dbReference type="PaxDb" id="3218-PP1S137_233V6.2"/>
<dbReference type="GO" id="GO:0009507">
    <property type="term" value="C:chloroplast"/>
    <property type="evidence" value="ECO:0000318"/>
    <property type="project" value="GO_Central"/>
</dbReference>
<dbReference type="EnsemblPlants" id="Pp3c23_10770V3.5">
    <property type="protein sequence ID" value="Pp3c23_10770V3.5"/>
    <property type="gene ID" value="Pp3c23_10770"/>
</dbReference>
<reference evidence="2 4" key="2">
    <citation type="journal article" date="2018" name="Plant J.">
        <title>The Physcomitrella patens chromosome-scale assembly reveals moss genome structure and evolution.</title>
        <authorList>
            <person name="Lang D."/>
            <person name="Ullrich K.K."/>
            <person name="Murat F."/>
            <person name="Fuchs J."/>
            <person name="Jenkins J."/>
            <person name="Haas F.B."/>
            <person name="Piednoel M."/>
            <person name="Gundlach H."/>
            <person name="Van Bel M."/>
            <person name="Meyberg R."/>
            <person name="Vives C."/>
            <person name="Morata J."/>
            <person name="Symeonidi A."/>
            <person name="Hiss M."/>
            <person name="Muchero W."/>
            <person name="Kamisugi Y."/>
            <person name="Saleh O."/>
            <person name="Blanc G."/>
            <person name="Decker E.L."/>
            <person name="van Gessel N."/>
            <person name="Grimwood J."/>
            <person name="Hayes R.D."/>
            <person name="Graham S.W."/>
            <person name="Gunter L.E."/>
            <person name="McDaniel S.F."/>
            <person name="Hoernstein S.N.W."/>
            <person name="Larsson A."/>
            <person name="Li F.W."/>
            <person name="Perroud P.F."/>
            <person name="Phillips J."/>
            <person name="Ranjan P."/>
            <person name="Rokshar D.S."/>
            <person name="Rothfels C.J."/>
            <person name="Schneider L."/>
            <person name="Shu S."/>
            <person name="Stevenson D.W."/>
            <person name="Thummler F."/>
            <person name="Tillich M."/>
            <person name="Villarreal Aguilar J.C."/>
            <person name="Widiez T."/>
            <person name="Wong G.K."/>
            <person name="Wymore A."/>
            <person name="Zhang Y."/>
            <person name="Zimmer A.D."/>
            <person name="Quatrano R.S."/>
            <person name="Mayer K.F.X."/>
            <person name="Goodstein D."/>
            <person name="Casacuberta J.M."/>
            <person name="Vandepoele K."/>
            <person name="Reski R."/>
            <person name="Cuming A.C."/>
            <person name="Tuskan G.A."/>
            <person name="Maumus F."/>
            <person name="Salse J."/>
            <person name="Schmutz J."/>
            <person name="Rensing S.A."/>
        </authorList>
    </citation>
    <scope>NUCLEOTIDE SEQUENCE [LARGE SCALE GENOMIC DNA]</scope>
    <source>
        <strain evidence="3 4">cv. Gransden 2004</strain>
    </source>
</reference>
<dbReference type="RefSeq" id="XP_024362882.1">
    <property type="nucleotide sequence ID" value="XM_024507114.2"/>
</dbReference>
<dbReference type="GO" id="GO:0005524">
    <property type="term" value="F:ATP binding"/>
    <property type="evidence" value="ECO:0007669"/>
    <property type="project" value="InterPro"/>
</dbReference>
<dbReference type="AlphaFoldDB" id="A0A2K1IIU2"/>
<name>A0A2K1IIU2_PHYPA</name>
<dbReference type="PROSITE" id="PS50011">
    <property type="entry name" value="PROTEIN_KINASE_DOM"/>
    <property type="match status" value="1"/>
</dbReference>
<dbReference type="PANTHER" id="PTHR36796">
    <property type="entry name" value="PROTEIN KINASE SUPERFAMILY PROTEIN"/>
    <property type="match status" value="1"/>
</dbReference>
<accession>A0A2K1IIU2</accession>
<organism evidence="2">
    <name type="scientific">Physcomitrium patens</name>
    <name type="common">Spreading-leaved earth moss</name>
    <name type="synonym">Physcomitrella patens</name>
    <dbReference type="NCBI Taxonomy" id="3218"/>
    <lineage>
        <taxon>Eukaryota</taxon>
        <taxon>Viridiplantae</taxon>
        <taxon>Streptophyta</taxon>
        <taxon>Embryophyta</taxon>
        <taxon>Bryophyta</taxon>
        <taxon>Bryophytina</taxon>
        <taxon>Bryopsida</taxon>
        <taxon>Funariidae</taxon>
        <taxon>Funariales</taxon>
        <taxon>Funariaceae</taxon>
        <taxon>Physcomitrium</taxon>
    </lineage>
</organism>
<evidence type="ECO:0000313" key="3">
    <source>
        <dbReference type="EnsemblPlants" id="Pp3c23_10770V3.1"/>
    </source>
</evidence>
<gene>
    <name evidence="3" type="primary">LOC112276100</name>
    <name evidence="2" type="ORF">PHYPA_027893</name>
</gene>
<dbReference type="FunCoup" id="A0A2K1IIU2">
    <property type="interactions" value="1287"/>
</dbReference>
<dbReference type="EnsemblPlants" id="Pp3c23_10770V3.1">
    <property type="protein sequence ID" value="Pp3c23_10770V3.1"/>
    <property type="gene ID" value="Pp3c23_10770"/>
</dbReference>
<feature type="domain" description="Protein kinase" evidence="1">
    <location>
        <begin position="146"/>
        <end position="495"/>
    </location>
</feature>
<dbReference type="SUPFAM" id="SSF56112">
    <property type="entry name" value="Protein kinase-like (PK-like)"/>
    <property type="match status" value="1"/>
</dbReference>
<dbReference type="Gramene" id="Pp3c23_10770V3.5">
    <property type="protein sequence ID" value="Pp3c23_10770V3.5"/>
    <property type="gene ID" value="Pp3c23_10770"/>
</dbReference>
<dbReference type="InterPro" id="IPR011009">
    <property type="entry name" value="Kinase-like_dom_sf"/>
</dbReference>
<evidence type="ECO:0000259" key="1">
    <source>
        <dbReference type="PROSITE" id="PS50011"/>
    </source>
</evidence>
<dbReference type="PANTHER" id="PTHR36796:SF1">
    <property type="entry name" value="PROTEIN KINASE SUPERFAMILY PROTEIN"/>
    <property type="match status" value="1"/>
</dbReference>
<dbReference type="Proteomes" id="UP000006727">
    <property type="component" value="Chromosome 23"/>
</dbReference>
<dbReference type="Gramene" id="Pp3c23_10770V3.1">
    <property type="protein sequence ID" value="Pp3c23_10770V3.1"/>
    <property type="gene ID" value="Pp3c23_10770"/>
</dbReference>
<dbReference type="GO" id="GO:0004672">
    <property type="term" value="F:protein kinase activity"/>
    <property type="evidence" value="ECO:0007669"/>
    <property type="project" value="InterPro"/>
</dbReference>
<dbReference type="EMBL" id="ABEU02000023">
    <property type="protein sequence ID" value="PNR29201.1"/>
    <property type="molecule type" value="Genomic_DNA"/>
</dbReference>
<reference evidence="3" key="3">
    <citation type="submission" date="2020-12" db="UniProtKB">
        <authorList>
            <consortium name="EnsemblPlants"/>
        </authorList>
    </citation>
    <scope>IDENTIFICATION</scope>
</reference>
<keyword evidence="4" id="KW-1185">Reference proteome</keyword>
<dbReference type="OMA" id="CETDIMD"/>
<dbReference type="Gene3D" id="1.10.510.10">
    <property type="entry name" value="Transferase(Phosphotransferase) domain 1"/>
    <property type="match status" value="1"/>
</dbReference>
<evidence type="ECO:0000313" key="4">
    <source>
        <dbReference type="Proteomes" id="UP000006727"/>
    </source>
</evidence>
<evidence type="ECO:0000313" key="2">
    <source>
        <dbReference type="EMBL" id="PNR29201.1"/>
    </source>
</evidence>
<reference evidence="2 4" key="1">
    <citation type="journal article" date="2008" name="Science">
        <title>The Physcomitrella genome reveals evolutionary insights into the conquest of land by plants.</title>
        <authorList>
            <person name="Rensing S."/>
            <person name="Lang D."/>
            <person name="Zimmer A."/>
            <person name="Terry A."/>
            <person name="Salamov A."/>
            <person name="Shapiro H."/>
            <person name="Nishiyama T."/>
            <person name="Perroud P.-F."/>
            <person name="Lindquist E."/>
            <person name="Kamisugi Y."/>
            <person name="Tanahashi T."/>
            <person name="Sakakibara K."/>
            <person name="Fujita T."/>
            <person name="Oishi K."/>
            <person name="Shin-I T."/>
            <person name="Kuroki Y."/>
            <person name="Toyoda A."/>
            <person name="Suzuki Y."/>
            <person name="Hashimoto A."/>
            <person name="Yamaguchi K."/>
            <person name="Sugano A."/>
            <person name="Kohara Y."/>
            <person name="Fujiyama A."/>
            <person name="Anterola A."/>
            <person name="Aoki S."/>
            <person name="Ashton N."/>
            <person name="Barbazuk W.B."/>
            <person name="Barker E."/>
            <person name="Bennetzen J."/>
            <person name="Bezanilla M."/>
            <person name="Blankenship R."/>
            <person name="Cho S.H."/>
            <person name="Dutcher S."/>
            <person name="Estelle M."/>
            <person name="Fawcett J.A."/>
            <person name="Gundlach H."/>
            <person name="Hanada K."/>
            <person name="Heyl A."/>
            <person name="Hicks K.A."/>
            <person name="Hugh J."/>
            <person name="Lohr M."/>
            <person name="Mayer K."/>
            <person name="Melkozernov A."/>
            <person name="Murata T."/>
            <person name="Nelson D."/>
            <person name="Pils B."/>
            <person name="Prigge M."/>
            <person name="Reiss B."/>
            <person name="Renner T."/>
            <person name="Rombauts S."/>
            <person name="Rushton P."/>
            <person name="Sanderfoot A."/>
            <person name="Schween G."/>
            <person name="Shiu S.-H."/>
            <person name="Stueber K."/>
            <person name="Theodoulou F.L."/>
            <person name="Tu H."/>
            <person name="Van de Peer Y."/>
            <person name="Verrier P.J."/>
            <person name="Waters E."/>
            <person name="Wood A."/>
            <person name="Yang L."/>
            <person name="Cove D."/>
            <person name="Cuming A."/>
            <person name="Hasebe M."/>
            <person name="Lucas S."/>
            <person name="Mishler D.B."/>
            <person name="Reski R."/>
            <person name="Grigoriev I."/>
            <person name="Quatrano R.S."/>
            <person name="Boore J.L."/>
        </authorList>
    </citation>
    <scope>NUCLEOTIDE SEQUENCE [LARGE SCALE GENOMIC DNA]</scope>
    <source>
        <strain evidence="3 4">cv. Gransden 2004</strain>
    </source>
</reference>
<protein>
    <recommendedName>
        <fullName evidence="1">Protein kinase domain-containing protein</fullName>
    </recommendedName>
</protein>
<sequence>MMLGASLSGGCLKKAAPGCGHGGGGEAAARLLELERPCRVPSSRQLVTAALPLPLSFRAAFGANWCTKAIAAAHSGRRSNRVVRRKRVVAEIELFSSDDFDVERFLGSQGYINVSSYTPPQPGSSMFGAALGENAPLGMDQRDLNRIGGQEVGEGSVQTRLYAGRIGRGERMGTRVILKAYPAMVTSGSDADVMAANELAAHVVLQDEELGEISENISYLYGGFQTKTGEQWLVFRDDGKATAADYAKMAAEATTEGRAVGEWDFWDRFDKTRPIQRRLIFITKLLRGAFQGLAYIHSRGRLHQSLGPASIVINTTSERDAMYLNARLRDLAFSTDVSGLAAFGGPTLEDLWEGRGSNLSSGTRDSAIDPAVAKLSEGLWRRAAMAGARDSLSRRSFGIADDIYAGGLLLAYMVFVPLSEAGSIDGPSIQRLLETTFRLDIPAVREYCEADDRWSEAVNFMNLDDGAGWQLLQAMLNPDYRLRPTVDAVLSHRFLTGALLNLS</sequence>
<dbReference type="GeneID" id="112276100"/>
<dbReference type="STRING" id="3218.A0A2K1IIU2"/>
<dbReference type="InterPro" id="IPR000719">
    <property type="entry name" value="Prot_kinase_dom"/>
</dbReference>
<proteinExistence type="predicted"/>